<name>A0A5E6QH33_PSEFL</name>
<feature type="region of interest" description="Disordered" evidence="1">
    <location>
        <begin position="252"/>
        <end position="278"/>
    </location>
</feature>
<dbReference type="RefSeq" id="WP_224787663.1">
    <property type="nucleotide sequence ID" value="NZ_CABVGX010000004.1"/>
</dbReference>
<gene>
    <name evidence="2" type="ORF">PS645_00825</name>
</gene>
<dbReference type="AlphaFoldDB" id="A0A5E6QH33"/>
<reference evidence="2 3" key="1">
    <citation type="submission" date="2019-09" db="EMBL/GenBank/DDBJ databases">
        <authorList>
            <person name="Chandra G."/>
            <person name="Truman W A."/>
        </authorList>
    </citation>
    <scope>NUCLEOTIDE SEQUENCE [LARGE SCALE GENOMIC DNA]</scope>
    <source>
        <strain evidence="2">PS645</strain>
    </source>
</reference>
<dbReference type="Gene3D" id="2.180.10.10">
    <property type="entry name" value="RHS repeat-associated core"/>
    <property type="match status" value="1"/>
</dbReference>
<accession>A0A5E6QH33</accession>
<evidence type="ECO:0000313" key="2">
    <source>
        <dbReference type="EMBL" id="VVM52442.1"/>
    </source>
</evidence>
<feature type="compositionally biased region" description="Low complexity" evidence="1">
    <location>
        <begin position="256"/>
        <end position="268"/>
    </location>
</feature>
<proteinExistence type="predicted"/>
<evidence type="ECO:0000256" key="1">
    <source>
        <dbReference type="SAM" id="MobiDB-lite"/>
    </source>
</evidence>
<dbReference type="NCBIfam" id="TIGR03696">
    <property type="entry name" value="Rhs_assc_core"/>
    <property type="match status" value="1"/>
</dbReference>
<dbReference type="InterPro" id="IPR022385">
    <property type="entry name" value="Rhs_assc_core"/>
</dbReference>
<evidence type="ECO:0008006" key="4">
    <source>
        <dbReference type="Google" id="ProtNLM"/>
    </source>
</evidence>
<protein>
    <recommendedName>
        <fullName evidence="4">RHS repeat-associated core domain-containing protein</fullName>
    </recommendedName>
</protein>
<dbReference type="EMBL" id="CABVGX010000004">
    <property type="protein sequence ID" value="VVM52442.1"/>
    <property type="molecule type" value="Genomic_DNA"/>
</dbReference>
<organism evidence="2 3">
    <name type="scientific">Pseudomonas fluorescens</name>
    <dbReference type="NCBI Taxonomy" id="294"/>
    <lineage>
        <taxon>Bacteria</taxon>
        <taxon>Pseudomonadati</taxon>
        <taxon>Pseudomonadota</taxon>
        <taxon>Gammaproteobacteria</taxon>
        <taxon>Pseudomonadales</taxon>
        <taxon>Pseudomonadaceae</taxon>
        <taxon>Pseudomonas</taxon>
    </lineage>
</organism>
<dbReference type="Proteomes" id="UP000325607">
    <property type="component" value="Unassembled WGS sequence"/>
</dbReference>
<evidence type="ECO:0000313" key="3">
    <source>
        <dbReference type="Proteomes" id="UP000325607"/>
    </source>
</evidence>
<dbReference type="SUPFAM" id="SSF56399">
    <property type="entry name" value="ADP-ribosylation"/>
    <property type="match status" value="1"/>
</dbReference>
<sequence>MSMQTRKTMLLATDQQKSVLKTLDVSGCCSIAYTVYGHRPPTNGLLTLVGFNGELPDPLTRHYHLGKGYRQLNPVLMRFNSPDSWSPFGEGGLNAYGYCAGDPINSKDPTGHTPEIFKNFLRKFGLLKNNKFELIERQLINAQKNTLENIHISHSAGQSPREAYETLLKLDKTRQLDARSLMLNPEITKGRTQTNIRLANGDIIEANRIYYNSILSKHASMKTSELPIRSPKIEFSEQVEIREIKSVVRPPLNGWSKVSDIRSPSSSRKPSERPVAPL</sequence>